<dbReference type="Proteomes" id="UP000762676">
    <property type="component" value="Unassembled WGS sequence"/>
</dbReference>
<feature type="chain" id="PRO_5043629643" description="C-type lectin domain-containing protein" evidence="1">
    <location>
        <begin position="25"/>
        <end position="228"/>
    </location>
</feature>
<protein>
    <recommendedName>
        <fullName evidence="4">C-type lectin domain-containing protein</fullName>
    </recommendedName>
</protein>
<dbReference type="AlphaFoldDB" id="A0AAV4F9N8"/>
<reference evidence="2 3" key="1">
    <citation type="journal article" date="2021" name="Elife">
        <title>Chloroplast acquisition without the gene transfer in kleptoplastic sea slugs, Plakobranchus ocellatus.</title>
        <authorList>
            <person name="Maeda T."/>
            <person name="Takahashi S."/>
            <person name="Yoshida T."/>
            <person name="Shimamura S."/>
            <person name="Takaki Y."/>
            <person name="Nagai Y."/>
            <person name="Toyoda A."/>
            <person name="Suzuki Y."/>
            <person name="Arimoto A."/>
            <person name="Ishii H."/>
            <person name="Satoh N."/>
            <person name="Nishiyama T."/>
            <person name="Hasebe M."/>
            <person name="Maruyama T."/>
            <person name="Minagawa J."/>
            <person name="Obokata J."/>
            <person name="Shigenobu S."/>
        </authorList>
    </citation>
    <scope>NUCLEOTIDE SEQUENCE [LARGE SCALE GENOMIC DNA]</scope>
</reference>
<sequence length="228" mass="24932">MGFGQISCFCKFALLLLRVYLASGVNMFEFHLLDTKHRPSVGTSLCKELGYDGLAVLSSPEAYKVALEMTAPKRTSETSRVAVGLVYQSNPRSIRWANGEIVADDFPWNESPPRLSAHWPFGRMMGNGKFTMTANAHESPILCGRYDSKESFGKTRFGQQPDGQSSNLARNVTDSLMGCIVLCGGDGRCRAAEFNFNLSVCTTFGAGMFSGFAENNATITFVRDGFTV</sequence>
<evidence type="ECO:0000256" key="1">
    <source>
        <dbReference type="SAM" id="SignalP"/>
    </source>
</evidence>
<evidence type="ECO:0000313" key="3">
    <source>
        <dbReference type="Proteomes" id="UP000762676"/>
    </source>
</evidence>
<keyword evidence="3" id="KW-1185">Reference proteome</keyword>
<comment type="caution">
    <text evidence="2">The sequence shown here is derived from an EMBL/GenBank/DDBJ whole genome shotgun (WGS) entry which is preliminary data.</text>
</comment>
<evidence type="ECO:0008006" key="4">
    <source>
        <dbReference type="Google" id="ProtNLM"/>
    </source>
</evidence>
<feature type="signal peptide" evidence="1">
    <location>
        <begin position="1"/>
        <end position="24"/>
    </location>
</feature>
<name>A0AAV4F9N8_9GAST</name>
<organism evidence="2 3">
    <name type="scientific">Elysia marginata</name>
    <dbReference type="NCBI Taxonomy" id="1093978"/>
    <lineage>
        <taxon>Eukaryota</taxon>
        <taxon>Metazoa</taxon>
        <taxon>Spiralia</taxon>
        <taxon>Lophotrochozoa</taxon>
        <taxon>Mollusca</taxon>
        <taxon>Gastropoda</taxon>
        <taxon>Heterobranchia</taxon>
        <taxon>Euthyneura</taxon>
        <taxon>Panpulmonata</taxon>
        <taxon>Sacoglossa</taxon>
        <taxon>Placobranchoidea</taxon>
        <taxon>Plakobranchidae</taxon>
        <taxon>Elysia</taxon>
    </lineage>
</organism>
<accession>A0AAV4F9N8</accession>
<gene>
    <name evidence="2" type="ORF">ElyMa_002049000</name>
</gene>
<dbReference type="EMBL" id="BMAT01004153">
    <property type="protein sequence ID" value="GFR69393.1"/>
    <property type="molecule type" value="Genomic_DNA"/>
</dbReference>
<keyword evidence="1" id="KW-0732">Signal</keyword>
<evidence type="ECO:0000313" key="2">
    <source>
        <dbReference type="EMBL" id="GFR69393.1"/>
    </source>
</evidence>
<proteinExistence type="predicted"/>